<feature type="transmembrane region" description="Helical" evidence="1">
    <location>
        <begin position="156"/>
        <end position="173"/>
    </location>
</feature>
<name>A0A1H2AIG5_9ACTN</name>
<keyword evidence="1" id="KW-0812">Transmembrane</keyword>
<dbReference type="OrthoDB" id="4207230at2"/>
<reference evidence="2 3" key="1">
    <citation type="submission" date="2016-10" db="EMBL/GenBank/DDBJ databases">
        <authorList>
            <person name="de Groot N.N."/>
        </authorList>
    </citation>
    <scope>NUCLEOTIDE SEQUENCE [LARGE SCALE GENOMIC DNA]</scope>
    <source>
        <strain evidence="2 3">DSM 43941</strain>
    </source>
</reference>
<organism evidence="2 3">
    <name type="scientific">Actinoplanes derwentensis</name>
    <dbReference type="NCBI Taxonomy" id="113562"/>
    <lineage>
        <taxon>Bacteria</taxon>
        <taxon>Bacillati</taxon>
        <taxon>Actinomycetota</taxon>
        <taxon>Actinomycetes</taxon>
        <taxon>Micromonosporales</taxon>
        <taxon>Micromonosporaceae</taxon>
        <taxon>Actinoplanes</taxon>
    </lineage>
</organism>
<feature type="transmembrane region" description="Helical" evidence="1">
    <location>
        <begin position="70"/>
        <end position="91"/>
    </location>
</feature>
<protein>
    <submittedName>
        <fullName evidence="2">Uncharacterized protein</fullName>
    </submittedName>
</protein>
<proteinExistence type="predicted"/>
<feature type="transmembrane region" description="Helical" evidence="1">
    <location>
        <begin position="28"/>
        <end position="50"/>
    </location>
</feature>
<evidence type="ECO:0000256" key="1">
    <source>
        <dbReference type="SAM" id="Phobius"/>
    </source>
</evidence>
<evidence type="ECO:0000313" key="3">
    <source>
        <dbReference type="Proteomes" id="UP000198688"/>
    </source>
</evidence>
<accession>A0A1H2AIG5</accession>
<dbReference type="RefSeq" id="WP_092545917.1">
    <property type="nucleotide sequence ID" value="NZ_BOMJ01000112.1"/>
</dbReference>
<sequence length="182" mass="19977">MHIHGELRNTLDVIAEPRERLPARRAVTAGWVAALAAGGFLPLHLVWAAGIPLFADPERFARWYANGGAAYLWVLNGLAVLPVILAFALIQPRGLVFPGWVPGVAGRRVPRLLLIVAGYALVAALSGYTLFAFVLTFVQLGAPEEIFNPWTGVYEFVQFTVWIVALTVAVHSYDIRTRCDSR</sequence>
<keyword evidence="3" id="KW-1185">Reference proteome</keyword>
<dbReference type="AlphaFoldDB" id="A0A1H2AIG5"/>
<keyword evidence="1" id="KW-1133">Transmembrane helix</keyword>
<evidence type="ECO:0000313" key="2">
    <source>
        <dbReference type="EMBL" id="SDT45316.1"/>
    </source>
</evidence>
<keyword evidence="1" id="KW-0472">Membrane</keyword>
<feature type="transmembrane region" description="Helical" evidence="1">
    <location>
        <begin position="112"/>
        <end position="136"/>
    </location>
</feature>
<dbReference type="Proteomes" id="UP000198688">
    <property type="component" value="Chromosome I"/>
</dbReference>
<dbReference type="EMBL" id="LT629758">
    <property type="protein sequence ID" value="SDT45316.1"/>
    <property type="molecule type" value="Genomic_DNA"/>
</dbReference>
<gene>
    <name evidence="2" type="ORF">SAMN04489716_3866</name>
</gene>